<name>A0A371QV08_9CREN</name>
<evidence type="ECO:0000313" key="4">
    <source>
        <dbReference type="Proteomes" id="UP000256877"/>
    </source>
</evidence>
<dbReference type="EMBL" id="NMUF01000073">
    <property type="protein sequence ID" value="RFA94863.1"/>
    <property type="molecule type" value="Genomic_DNA"/>
</dbReference>
<dbReference type="Proteomes" id="UP000256877">
    <property type="component" value="Unassembled WGS sequence"/>
</dbReference>
<evidence type="ECO:0000313" key="3">
    <source>
        <dbReference type="EMBL" id="RFA94863.1"/>
    </source>
</evidence>
<keyword evidence="1" id="KW-1133">Transmembrane helix</keyword>
<dbReference type="AlphaFoldDB" id="A0A371QV08"/>
<sequence>MPVIDYATIWAIIKSVFNAIASILSSMGLGEYGGRVVAVLLIATFFFLSGVFKKTRRVIGPLLALVLLLAVLLAFTS</sequence>
<dbReference type="Proteomes" id="UP000257123">
    <property type="component" value="Unassembled WGS sequence"/>
</dbReference>
<feature type="transmembrane region" description="Helical" evidence="1">
    <location>
        <begin position="58"/>
        <end position="76"/>
    </location>
</feature>
<reference evidence="4 5" key="1">
    <citation type="submission" date="2017-07" db="EMBL/GenBank/DDBJ databases">
        <title>Draft genome sequence of aerobic hyperthermophilic archaea, Pyrobaculum aerophilum YKB31 and YKB32.</title>
        <authorList>
            <person name="Mochizuki T."/>
            <person name="Berliner A.J."/>
            <person name="Yoshida-Takashima Y."/>
            <person name="Takaki Y."/>
            <person name="Nunoura T."/>
            <person name="Takai K."/>
        </authorList>
    </citation>
    <scope>NUCLEOTIDE SEQUENCE [LARGE SCALE GENOMIC DNA]</scope>
    <source>
        <strain evidence="2 5">YKB31</strain>
        <strain evidence="3 4">YKB32</strain>
    </source>
</reference>
<dbReference type="EMBL" id="NMUE01000053">
    <property type="protein sequence ID" value="RFA93890.1"/>
    <property type="molecule type" value="Genomic_DNA"/>
</dbReference>
<protein>
    <submittedName>
        <fullName evidence="2">Uncharacterized protein</fullName>
    </submittedName>
</protein>
<feature type="transmembrane region" description="Helical" evidence="1">
    <location>
        <begin position="32"/>
        <end position="52"/>
    </location>
</feature>
<evidence type="ECO:0000313" key="2">
    <source>
        <dbReference type="EMBL" id="RFA93890.1"/>
    </source>
</evidence>
<evidence type="ECO:0000256" key="1">
    <source>
        <dbReference type="SAM" id="Phobius"/>
    </source>
</evidence>
<dbReference type="OrthoDB" id="29141at2157"/>
<accession>A0A371QV08</accession>
<comment type="caution">
    <text evidence="2">The sequence shown here is derived from an EMBL/GenBank/DDBJ whole genome shotgun (WGS) entry which is preliminary data.</text>
</comment>
<evidence type="ECO:0000313" key="5">
    <source>
        <dbReference type="Proteomes" id="UP000257123"/>
    </source>
</evidence>
<gene>
    <name evidence="2" type="ORF">CGL51_12125</name>
    <name evidence="3" type="ORF">CGL52_13860</name>
</gene>
<proteinExistence type="predicted"/>
<keyword evidence="1" id="KW-0812">Transmembrane</keyword>
<organism evidence="2 5">
    <name type="scientific">Pyrobaculum aerophilum</name>
    <dbReference type="NCBI Taxonomy" id="13773"/>
    <lineage>
        <taxon>Archaea</taxon>
        <taxon>Thermoproteota</taxon>
        <taxon>Thermoprotei</taxon>
        <taxon>Thermoproteales</taxon>
        <taxon>Thermoproteaceae</taxon>
        <taxon>Pyrobaculum</taxon>
    </lineage>
</organism>
<dbReference type="RefSeq" id="WP_116421891.1">
    <property type="nucleotide sequence ID" value="NZ_NMUE01000053.1"/>
</dbReference>
<feature type="transmembrane region" description="Helical" evidence="1">
    <location>
        <begin position="6"/>
        <end position="25"/>
    </location>
</feature>
<keyword evidence="1" id="KW-0472">Membrane</keyword>